<reference evidence="2 3" key="1">
    <citation type="submission" date="2020-08" db="EMBL/GenBank/DDBJ databases">
        <title>Genomic Encyclopedia of Type Strains, Phase IV (KMG-IV): sequencing the most valuable type-strain genomes for metagenomic binning, comparative biology and taxonomic classification.</title>
        <authorList>
            <person name="Goeker M."/>
        </authorList>
    </citation>
    <scope>NUCLEOTIDE SEQUENCE [LARGE SCALE GENOMIC DNA]</scope>
    <source>
        <strain evidence="2 3">DSM 26189</strain>
    </source>
</reference>
<gene>
    <name evidence="2" type="ORF">GGR43_003557</name>
</gene>
<sequence length="44" mass="4988">MPEYAALIHHHNLTSDSEESPPPDASEVTDMFLRMERLGIGRVH</sequence>
<protein>
    <submittedName>
        <fullName evidence="2">Uncharacterized protein</fullName>
    </submittedName>
</protein>
<evidence type="ECO:0000256" key="1">
    <source>
        <dbReference type="SAM" id="MobiDB-lite"/>
    </source>
</evidence>
<proteinExistence type="predicted"/>
<dbReference type="Proteomes" id="UP000571950">
    <property type="component" value="Unassembled WGS sequence"/>
</dbReference>
<evidence type="ECO:0000313" key="2">
    <source>
        <dbReference type="EMBL" id="MBB3927820.1"/>
    </source>
</evidence>
<dbReference type="EMBL" id="JACIDT010000015">
    <property type="protein sequence ID" value="MBB3927820.1"/>
    <property type="molecule type" value="Genomic_DNA"/>
</dbReference>
<name>A0A7W6BPU5_9SPHN</name>
<evidence type="ECO:0000313" key="3">
    <source>
        <dbReference type="Proteomes" id="UP000571950"/>
    </source>
</evidence>
<dbReference type="AlphaFoldDB" id="A0A7W6BPU5"/>
<feature type="region of interest" description="Disordered" evidence="1">
    <location>
        <begin position="1"/>
        <end position="26"/>
    </location>
</feature>
<comment type="caution">
    <text evidence="2">The sequence shown here is derived from an EMBL/GenBank/DDBJ whole genome shotgun (WGS) entry which is preliminary data.</text>
</comment>
<keyword evidence="3" id="KW-1185">Reference proteome</keyword>
<accession>A0A7W6BPU5</accession>
<dbReference type="RefSeq" id="WP_281392526.1">
    <property type="nucleotide sequence ID" value="NZ_BSPS01000134.1"/>
</dbReference>
<organism evidence="2 3">
    <name type="scientific">Sphingobium jiangsuense</name>
    <dbReference type="NCBI Taxonomy" id="870476"/>
    <lineage>
        <taxon>Bacteria</taxon>
        <taxon>Pseudomonadati</taxon>
        <taxon>Pseudomonadota</taxon>
        <taxon>Alphaproteobacteria</taxon>
        <taxon>Sphingomonadales</taxon>
        <taxon>Sphingomonadaceae</taxon>
        <taxon>Sphingobium</taxon>
    </lineage>
</organism>